<keyword evidence="4" id="KW-1133">Transmembrane helix</keyword>
<dbReference type="InterPro" id="IPR015943">
    <property type="entry name" value="WD40/YVTN_repeat-like_dom_sf"/>
</dbReference>
<dbReference type="STRING" id="558155.SAMN04487911_10345"/>
<organism evidence="6 7">
    <name type="scientific">Arenibacter nanhaiticus</name>
    <dbReference type="NCBI Taxonomy" id="558155"/>
    <lineage>
        <taxon>Bacteria</taxon>
        <taxon>Pseudomonadati</taxon>
        <taxon>Bacteroidota</taxon>
        <taxon>Flavobacteriia</taxon>
        <taxon>Flavobacteriales</taxon>
        <taxon>Flavobacteriaceae</taxon>
        <taxon>Arenibacter</taxon>
    </lineage>
</organism>
<dbReference type="Proteomes" id="UP000184231">
    <property type="component" value="Unassembled WGS sequence"/>
</dbReference>
<evidence type="ECO:0000256" key="1">
    <source>
        <dbReference type="ARBA" id="ARBA00022553"/>
    </source>
</evidence>
<dbReference type="InterPro" id="IPR013783">
    <property type="entry name" value="Ig-like_fold"/>
</dbReference>
<dbReference type="SUPFAM" id="SSF63829">
    <property type="entry name" value="Calcium-dependent phosphotriesterase"/>
    <property type="match status" value="2"/>
</dbReference>
<dbReference type="SMART" id="SM00342">
    <property type="entry name" value="HTH_ARAC"/>
    <property type="match status" value="1"/>
</dbReference>
<keyword evidence="4" id="KW-0812">Transmembrane</keyword>
<accession>A0A1M6C1A0</accession>
<dbReference type="Pfam" id="PF07495">
    <property type="entry name" value="Y_Y_Y"/>
    <property type="match status" value="1"/>
</dbReference>
<evidence type="ECO:0000313" key="7">
    <source>
        <dbReference type="Proteomes" id="UP000184231"/>
    </source>
</evidence>
<evidence type="ECO:0000256" key="4">
    <source>
        <dbReference type="SAM" id="Phobius"/>
    </source>
</evidence>
<keyword evidence="1" id="KW-0597">Phosphoprotein</keyword>
<sequence>MQVRKNHASLIFVFLITFYVGWSQEYKFQHLTTVDGLSHNEVRKIVKDDRGFLWFGTQNGLNRFDGYRFKIFKNNPDDSTSIVGDKIYSLTTSKDKLWVGTISGLSVINTVTLEVIPIPKIKKVLGDNSILQLYYDGFNKVWVSTENENFIINTQTLEITSILKDFKIACITKGIDNKYWIGTDKGLLKYEFESSVIVKIYDVGRFNAYSLDKIFSNINGEIWITLSDRILLYQSERDRFIEMFESKSLNAICQNTEGDILFGSYGDGVTKYSRVTGEFKNLKANPENPLSISSDDVYDIYIDNENIIWIGTQEGLDYFDYSRHRFNSLVHLPEKENSLRSSFVQSLYQDEDGTLWIGTREGIDLVEFDEGYTNPQVSHYKITESGFEALNNNYVTGIFKDSKNRIWISSMNNGLFLIDKKKKIFKNFKHEIGDDNSIASSSVRAILEDHLGRIWFGTGGGLSLLKETNEADFSFENFGYSKFNTNSLPLNDIYTLYQDSKHRIWIGMNKGGLSLLKENGQSKSFLRFNHKPTDLQSLSNDEVFVIYEDTKNRVWIGTSGAGLNLLMEDDGKENENRYYFKRYTEKEGLSDNEVNAILEDNNENLWIATNTGFSMFDVANESFTNFSTYDGVLKGKFRKNARWKTKEGIMFFGGAAGINFFDPENFLKEIYVPSPVFSDLLIDGKIIKPGHEYNGSIVIKNSLESGAVIDLPKKDNRFQIEFTSLTFASSIRNQYAYKLEGFDKEWILTSGSNPSARYSKLKPGNYRFLLKASNYDGNWNEKPIYLDIIVHGSIMENNIVKIGTVFLAPLVIFFGLLVFKKININSIHSEVDSRNKKSVKHFDPNLNEENLLKVSELNALMEREKVYLNSELGLSELADKIGVSSNHLSMLLNDCIGKNFYDYINEYRVEEVKKRLVDPQYRRQTLSSIGGDCGFNSKSAFNRIFKNFTKKTPSQYQKMSQNG</sequence>
<feature type="domain" description="HTH araC/xylS-type" evidence="5">
    <location>
        <begin position="858"/>
        <end position="959"/>
    </location>
</feature>
<gene>
    <name evidence="6" type="ORF">SAMN04487911_10345</name>
</gene>
<dbReference type="SUPFAM" id="SSF63825">
    <property type="entry name" value="YWTD domain"/>
    <property type="match status" value="1"/>
</dbReference>
<dbReference type="SUPFAM" id="SSF46689">
    <property type="entry name" value="Homeodomain-like"/>
    <property type="match status" value="1"/>
</dbReference>
<evidence type="ECO:0000256" key="3">
    <source>
        <dbReference type="ARBA" id="ARBA00023163"/>
    </source>
</evidence>
<keyword evidence="4" id="KW-0472">Membrane</keyword>
<dbReference type="GO" id="GO:0000155">
    <property type="term" value="F:phosphorelay sensor kinase activity"/>
    <property type="evidence" value="ECO:0007669"/>
    <property type="project" value="TreeGrafter"/>
</dbReference>
<dbReference type="Pfam" id="PF12833">
    <property type="entry name" value="HTH_18"/>
    <property type="match status" value="1"/>
</dbReference>
<dbReference type="GO" id="GO:0043565">
    <property type="term" value="F:sequence-specific DNA binding"/>
    <property type="evidence" value="ECO:0007669"/>
    <property type="project" value="InterPro"/>
</dbReference>
<dbReference type="InterPro" id="IPR011123">
    <property type="entry name" value="Y_Y_Y"/>
</dbReference>
<dbReference type="InterPro" id="IPR018060">
    <property type="entry name" value="HTH_AraC"/>
</dbReference>
<dbReference type="PROSITE" id="PS01124">
    <property type="entry name" value="HTH_ARAC_FAMILY_2"/>
    <property type="match status" value="1"/>
</dbReference>
<dbReference type="InterPro" id="IPR011110">
    <property type="entry name" value="Reg_prop"/>
</dbReference>
<dbReference type="PANTHER" id="PTHR43547">
    <property type="entry name" value="TWO-COMPONENT HISTIDINE KINASE"/>
    <property type="match status" value="1"/>
</dbReference>
<evidence type="ECO:0000256" key="2">
    <source>
        <dbReference type="ARBA" id="ARBA00023015"/>
    </source>
</evidence>
<evidence type="ECO:0000313" key="6">
    <source>
        <dbReference type="EMBL" id="SHI54693.1"/>
    </source>
</evidence>
<keyword evidence="2" id="KW-0805">Transcription regulation</keyword>
<dbReference type="Gene3D" id="2.60.40.10">
    <property type="entry name" value="Immunoglobulins"/>
    <property type="match status" value="1"/>
</dbReference>
<reference evidence="6 7" key="1">
    <citation type="submission" date="2016-11" db="EMBL/GenBank/DDBJ databases">
        <authorList>
            <person name="Jaros S."/>
            <person name="Januszkiewicz K."/>
            <person name="Wedrychowicz H."/>
        </authorList>
    </citation>
    <scope>NUCLEOTIDE SEQUENCE [LARGE SCALE GENOMIC DNA]</scope>
    <source>
        <strain evidence="6 7">CGMCC 1.8863</strain>
    </source>
</reference>
<evidence type="ECO:0000259" key="5">
    <source>
        <dbReference type="PROSITE" id="PS01124"/>
    </source>
</evidence>
<proteinExistence type="predicted"/>
<keyword evidence="3" id="KW-0804">Transcription</keyword>
<dbReference type="Gene3D" id="1.10.10.60">
    <property type="entry name" value="Homeodomain-like"/>
    <property type="match status" value="2"/>
</dbReference>
<keyword evidence="7" id="KW-1185">Reference proteome</keyword>
<dbReference type="PANTHER" id="PTHR43547:SF2">
    <property type="entry name" value="HYBRID SIGNAL TRANSDUCTION HISTIDINE KINASE C"/>
    <property type="match status" value="1"/>
</dbReference>
<dbReference type="AlphaFoldDB" id="A0A1M6C1A0"/>
<name>A0A1M6C1A0_9FLAO</name>
<dbReference type="Gene3D" id="2.130.10.10">
    <property type="entry name" value="YVTN repeat-like/Quinoprotein amine dehydrogenase"/>
    <property type="match status" value="3"/>
</dbReference>
<protein>
    <submittedName>
        <fullName evidence="6">Ligand-binding sensor domain-containing protein</fullName>
    </submittedName>
</protein>
<dbReference type="InterPro" id="IPR009057">
    <property type="entry name" value="Homeodomain-like_sf"/>
</dbReference>
<dbReference type="Pfam" id="PF07494">
    <property type="entry name" value="Reg_prop"/>
    <property type="match status" value="8"/>
</dbReference>
<dbReference type="GO" id="GO:0003700">
    <property type="term" value="F:DNA-binding transcription factor activity"/>
    <property type="evidence" value="ECO:0007669"/>
    <property type="project" value="InterPro"/>
</dbReference>
<dbReference type="EMBL" id="FQYX01000003">
    <property type="protein sequence ID" value="SHI54693.1"/>
    <property type="molecule type" value="Genomic_DNA"/>
</dbReference>
<feature type="transmembrane region" description="Helical" evidence="4">
    <location>
        <begin position="799"/>
        <end position="819"/>
    </location>
</feature>